<sequence length="393" mass="43112">MSYMINLLVLTTLYPNSEQPRHGIFIETRLKELRKSGDISATIIAPVPWFPIASERFGQYGTYAKVPRVEEREGVTVHHPRYLVLPKIGMYITPFFLAVTLLLTTLKLARQGNKFDLIDAHYFYPDGVAAALVSLFVRLPLVISARGSDVNVLPCYWGPRKLIQWAGRRANAVVAVSETLRKKILGLGIPPERTYTLRNGVDTGFFKRSSSQTNANSSDSLALLSVGNLVELKGHHLVIEALAQLPDSVKLTVVGSGPQEAALRQLARELELEERVSFVSNVLQHELVEIYSRSDLMVLASSREGWANVILEALACGVPVVATNVGGAKEAITDSVAGLVIDERSATAIAKAIEEVCQKGFAPEAASDYAQNYGWDEVVTKQVELYKGVTKHA</sequence>
<protein>
    <submittedName>
        <fullName evidence="5">Glycosyltransferase family 4 protein</fullName>
    </submittedName>
</protein>
<dbReference type="Pfam" id="PF13439">
    <property type="entry name" value="Glyco_transf_4"/>
    <property type="match status" value="1"/>
</dbReference>
<evidence type="ECO:0000313" key="6">
    <source>
        <dbReference type="Proteomes" id="UP000282818"/>
    </source>
</evidence>
<accession>A0A437Q8T1</accession>
<feature type="domain" description="Glycosyltransferase subfamily 4-like N-terminal" evidence="4">
    <location>
        <begin position="71"/>
        <end position="203"/>
    </location>
</feature>
<dbReference type="Pfam" id="PF00534">
    <property type="entry name" value="Glycos_transf_1"/>
    <property type="match status" value="1"/>
</dbReference>
<organism evidence="5 6">
    <name type="scientific">Neptunomonas marina</name>
    <dbReference type="NCBI Taxonomy" id="1815562"/>
    <lineage>
        <taxon>Bacteria</taxon>
        <taxon>Pseudomonadati</taxon>
        <taxon>Pseudomonadota</taxon>
        <taxon>Gammaproteobacteria</taxon>
        <taxon>Oceanospirillales</taxon>
        <taxon>Oceanospirillaceae</taxon>
        <taxon>Neptunomonas</taxon>
    </lineage>
</organism>
<evidence type="ECO:0000256" key="1">
    <source>
        <dbReference type="ARBA" id="ARBA00022676"/>
    </source>
</evidence>
<dbReference type="SUPFAM" id="SSF53756">
    <property type="entry name" value="UDP-Glycosyltransferase/glycogen phosphorylase"/>
    <property type="match status" value="1"/>
</dbReference>
<dbReference type="Gene3D" id="3.40.50.2000">
    <property type="entry name" value="Glycogen Phosphorylase B"/>
    <property type="match status" value="2"/>
</dbReference>
<dbReference type="Proteomes" id="UP000282818">
    <property type="component" value="Unassembled WGS sequence"/>
</dbReference>
<dbReference type="GO" id="GO:0016757">
    <property type="term" value="F:glycosyltransferase activity"/>
    <property type="evidence" value="ECO:0007669"/>
    <property type="project" value="UniProtKB-KW"/>
</dbReference>
<dbReference type="InterPro" id="IPR001296">
    <property type="entry name" value="Glyco_trans_1"/>
</dbReference>
<gene>
    <name evidence="5" type="ORF">EOE65_10615</name>
</gene>
<dbReference type="PANTHER" id="PTHR12526:SF510">
    <property type="entry name" value="D-INOSITOL 3-PHOSPHATE GLYCOSYLTRANSFERASE"/>
    <property type="match status" value="1"/>
</dbReference>
<dbReference type="InterPro" id="IPR028098">
    <property type="entry name" value="Glyco_trans_4-like_N"/>
</dbReference>
<evidence type="ECO:0000313" key="5">
    <source>
        <dbReference type="EMBL" id="RVU30753.1"/>
    </source>
</evidence>
<comment type="caution">
    <text evidence="5">The sequence shown here is derived from an EMBL/GenBank/DDBJ whole genome shotgun (WGS) entry which is preliminary data.</text>
</comment>
<reference evidence="5 6" key="1">
    <citation type="submission" date="2019-01" db="EMBL/GenBank/DDBJ databases">
        <authorList>
            <person name="Chen W.-M."/>
        </authorList>
    </citation>
    <scope>NUCLEOTIDE SEQUENCE [LARGE SCALE GENOMIC DNA]</scope>
    <source>
        <strain evidence="5 6">HPM-16</strain>
    </source>
</reference>
<dbReference type="EMBL" id="SACQ01000004">
    <property type="protein sequence ID" value="RVU30753.1"/>
    <property type="molecule type" value="Genomic_DNA"/>
</dbReference>
<keyword evidence="2 5" id="KW-0808">Transferase</keyword>
<name>A0A437Q8T1_9GAMM</name>
<dbReference type="GO" id="GO:1901135">
    <property type="term" value="P:carbohydrate derivative metabolic process"/>
    <property type="evidence" value="ECO:0007669"/>
    <property type="project" value="UniProtKB-ARBA"/>
</dbReference>
<keyword evidence="6" id="KW-1185">Reference proteome</keyword>
<proteinExistence type="predicted"/>
<dbReference type="PANTHER" id="PTHR12526">
    <property type="entry name" value="GLYCOSYLTRANSFERASE"/>
    <property type="match status" value="1"/>
</dbReference>
<keyword evidence="1" id="KW-0328">Glycosyltransferase</keyword>
<evidence type="ECO:0000259" key="4">
    <source>
        <dbReference type="Pfam" id="PF13439"/>
    </source>
</evidence>
<feature type="domain" description="Glycosyl transferase family 1" evidence="3">
    <location>
        <begin position="211"/>
        <end position="371"/>
    </location>
</feature>
<dbReference type="AlphaFoldDB" id="A0A437Q8T1"/>
<evidence type="ECO:0000256" key="2">
    <source>
        <dbReference type="ARBA" id="ARBA00022679"/>
    </source>
</evidence>
<dbReference type="CDD" id="cd03798">
    <property type="entry name" value="GT4_WlbH-like"/>
    <property type="match status" value="1"/>
</dbReference>
<evidence type="ECO:0000259" key="3">
    <source>
        <dbReference type="Pfam" id="PF00534"/>
    </source>
</evidence>